<dbReference type="Pfam" id="PF02545">
    <property type="entry name" value="Maf"/>
    <property type="match status" value="1"/>
</dbReference>
<evidence type="ECO:0000256" key="2">
    <source>
        <dbReference type="ARBA" id="ARBA00022801"/>
    </source>
</evidence>
<keyword evidence="5" id="KW-1185">Reference proteome</keyword>
<comment type="function">
    <text evidence="3">Nucleoside triphosphate pyrophosphatase. May have a dual role in cell division arrest and in preventing the incorporation of modified nucleotides into cellular nucleic acids.</text>
</comment>
<evidence type="ECO:0000256" key="1">
    <source>
        <dbReference type="ARBA" id="ARBA00001968"/>
    </source>
</evidence>
<dbReference type="SUPFAM" id="SSF52972">
    <property type="entry name" value="ITPase-like"/>
    <property type="match status" value="1"/>
</dbReference>
<dbReference type="CDD" id="cd00555">
    <property type="entry name" value="Maf"/>
    <property type="match status" value="1"/>
</dbReference>
<comment type="catalytic activity">
    <reaction evidence="3">
        <text>a ribonucleoside 5'-triphosphate + H2O = a ribonucleoside 5'-phosphate + diphosphate + H(+)</text>
        <dbReference type="Rhea" id="RHEA:23996"/>
        <dbReference type="ChEBI" id="CHEBI:15377"/>
        <dbReference type="ChEBI" id="CHEBI:15378"/>
        <dbReference type="ChEBI" id="CHEBI:33019"/>
        <dbReference type="ChEBI" id="CHEBI:58043"/>
        <dbReference type="ChEBI" id="CHEBI:61557"/>
        <dbReference type="EC" id="3.6.1.9"/>
    </reaction>
</comment>
<dbReference type="NCBIfam" id="TIGR00172">
    <property type="entry name" value="maf"/>
    <property type="match status" value="1"/>
</dbReference>
<protein>
    <recommendedName>
        <fullName evidence="3">Nucleoside triphosphate pyrophosphatase</fullName>
        <ecNumber evidence="3">3.6.1.9</ecNumber>
    </recommendedName>
    <alternativeName>
        <fullName evidence="3">Nucleotide pyrophosphatase</fullName>
        <shortName evidence="3">Nucleotide PPase</shortName>
    </alternativeName>
</protein>
<dbReference type="Gene3D" id="3.90.950.10">
    <property type="match status" value="1"/>
</dbReference>
<dbReference type="Proteomes" id="UP001299220">
    <property type="component" value="Unassembled WGS sequence"/>
</dbReference>
<gene>
    <name evidence="4" type="primary">maf</name>
    <name evidence="4" type="ORF">JQM67_04230</name>
</gene>
<dbReference type="InterPro" id="IPR029001">
    <property type="entry name" value="ITPase-like_fam"/>
</dbReference>
<evidence type="ECO:0000256" key="3">
    <source>
        <dbReference type="HAMAP-Rule" id="MF_00528"/>
    </source>
</evidence>
<dbReference type="PANTHER" id="PTHR43213:SF5">
    <property type="entry name" value="BIFUNCTIONAL DTTP_UTP PYROPHOSPHATASE_METHYLTRANSFERASE PROTEIN-RELATED"/>
    <property type="match status" value="1"/>
</dbReference>
<dbReference type="PANTHER" id="PTHR43213">
    <property type="entry name" value="BIFUNCTIONAL DTTP/UTP PYROPHOSPHATASE/METHYLTRANSFERASE PROTEIN-RELATED"/>
    <property type="match status" value="1"/>
</dbReference>
<dbReference type="HAMAP" id="MF_00528">
    <property type="entry name" value="Maf"/>
    <property type="match status" value="1"/>
</dbReference>
<dbReference type="PIRSF" id="PIRSF006305">
    <property type="entry name" value="Maf"/>
    <property type="match status" value="1"/>
</dbReference>
<evidence type="ECO:0000313" key="4">
    <source>
        <dbReference type="EMBL" id="MCF2651801.1"/>
    </source>
</evidence>
<reference evidence="4 5" key="1">
    <citation type="submission" date="2020-12" db="EMBL/GenBank/DDBJ databases">
        <title>Whole genome sequences of gut porcine anaerobes.</title>
        <authorList>
            <person name="Kubasova T."/>
            <person name="Jahodarova E."/>
            <person name="Rychlik I."/>
        </authorList>
    </citation>
    <scope>NUCLEOTIDE SEQUENCE [LARGE SCALE GENOMIC DNA]</scope>
    <source>
        <strain evidence="4 5">An867</strain>
    </source>
</reference>
<accession>A0ABS9CKY8</accession>
<organism evidence="4 5">
    <name type="scientific">Anaeromassilibacillus senegalensis</name>
    <dbReference type="NCBI Taxonomy" id="1673717"/>
    <lineage>
        <taxon>Bacteria</taxon>
        <taxon>Bacillati</taxon>
        <taxon>Bacillota</taxon>
        <taxon>Clostridia</taxon>
        <taxon>Eubacteriales</taxon>
        <taxon>Acutalibacteraceae</taxon>
        <taxon>Anaeromassilibacillus</taxon>
    </lineage>
</organism>
<sequence>MARLVLASSSVNRKQILERAGLEFTVMVSDADETAEGLAPDALVQEFARRKMEAVLPRCLPDDIVVTADTVVSIDNEILGKPHDAAEASRFLHMLSGRTHVVYTGVCIEYRGRRVTFCQTTQVQFYPLSEKEIADYVASGEPFGKAGAYGIQGPAALFVEGIVGDYNNIFGLPAAHVMREVKALLGE</sequence>
<dbReference type="EMBL" id="JAFBIT010000001">
    <property type="protein sequence ID" value="MCF2651801.1"/>
    <property type="molecule type" value="Genomic_DNA"/>
</dbReference>
<comment type="cofactor">
    <cofactor evidence="1 3">
        <name>a divalent metal cation</name>
        <dbReference type="ChEBI" id="CHEBI:60240"/>
    </cofactor>
</comment>
<keyword evidence="3" id="KW-0546">Nucleotide metabolism</keyword>
<comment type="subcellular location">
    <subcellularLocation>
        <location evidence="3">Cytoplasm</location>
    </subcellularLocation>
</comment>
<comment type="catalytic activity">
    <reaction evidence="3">
        <text>a 2'-deoxyribonucleoside 5'-triphosphate + H2O = a 2'-deoxyribonucleoside 5'-phosphate + diphosphate + H(+)</text>
        <dbReference type="Rhea" id="RHEA:44644"/>
        <dbReference type="ChEBI" id="CHEBI:15377"/>
        <dbReference type="ChEBI" id="CHEBI:15378"/>
        <dbReference type="ChEBI" id="CHEBI:33019"/>
        <dbReference type="ChEBI" id="CHEBI:61560"/>
        <dbReference type="ChEBI" id="CHEBI:65317"/>
        <dbReference type="EC" id="3.6.1.9"/>
    </reaction>
</comment>
<comment type="similarity">
    <text evidence="3">Belongs to the Maf family.</text>
</comment>
<evidence type="ECO:0000313" key="5">
    <source>
        <dbReference type="Proteomes" id="UP001299220"/>
    </source>
</evidence>
<comment type="caution">
    <text evidence="4">The sequence shown here is derived from an EMBL/GenBank/DDBJ whole genome shotgun (WGS) entry which is preliminary data.</text>
</comment>
<keyword evidence="2 3" id="KW-0378">Hydrolase</keyword>
<name>A0ABS9CKY8_9FIRM</name>
<comment type="caution">
    <text evidence="3">Lacks conserved residue(s) required for the propagation of feature annotation.</text>
</comment>
<feature type="active site" description="Proton acceptor" evidence="3">
    <location>
        <position position="69"/>
    </location>
</feature>
<keyword evidence="3" id="KW-0963">Cytoplasm</keyword>
<dbReference type="InterPro" id="IPR003697">
    <property type="entry name" value="Maf-like"/>
</dbReference>
<proteinExistence type="inferred from homology"/>
<dbReference type="RefSeq" id="WP_235322803.1">
    <property type="nucleotide sequence ID" value="NZ_JAFBIT010000001.1"/>
</dbReference>
<dbReference type="EC" id="3.6.1.9" evidence="3"/>